<dbReference type="GO" id="GO:0009117">
    <property type="term" value="P:nucleotide metabolic process"/>
    <property type="evidence" value="ECO:0007669"/>
    <property type="project" value="UniProtKB-KW"/>
</dbReference>
<comment type="catalytic activity">
    <reaction evidence="3">
        <text>dTTP + H2O = dTMP + diphosphate + H(+)</text>
        <dbReference type="Rhea" id="RHEA:28534"/>
        <dbReference type="ChEBI" id="CHEBI:15377"/>
        <dbReference type="ChEBI" id="CHEBI:15378"/>
        <dbReference type="ChEBI" id="CHEBI:33019"/>
        <dbReference type="ChEBI" id="CHEBI:37568"/>
        <dbReference type="ChEBI" id="CHEBI:63528"/>
        <dbReference type="EC" id="3.6.1.9"/>
    </reaction>
</comment>
<evidence type="ECO:0000313" key="5">
    <source>
        <dbReference type="Proteomes" id="UP000236311"/>
    </source>
</evidence>
<keyword evidence="3" id="KW-0546">Nucleotide metabolism</keyword>
<reference evidence="4 5" key="1">
    <citation type="submission" date="2018-01" db="EMBL/GenBank/DDBJ databases">
        <authorList>
            <person name="Gaut B.S."/>
            <person name="Morton B.R."/>
            <person name="Clegg M.T."/>
            <person name="Duvall M.R."/>
        </authorList>
    </citation>
    <scope>NUCLEOTIDE SEQUENCE [LARGE SCALE GENOMIC DNA]</scope>
    <source>
        <strain evidence="4">GP69</strain>
    </source>
</reference>
<dbReference type="EMBL" id="OFSM01000017">
    <property type="protein sequence ID" value="SOY30546.1"/>
    <property type="molecule type" value="Genomic_DNA"/>
</dbReference>
<dbReference type="GO" id="GO:0005737">
    <property type="term" value="C:cytoplasm"/>
    <property type="evidence" value="ECO:0007669"/>
    <property type="project" value="UniProtKB-SubCell"/>
</dbReference>
<comment type="caution">
    <text evidence="3">Lacks conserved residue(s) required for the propagation of feature annotation.</text>
</comment>
<comment type="similarity">
    <text evidence="3">Belongs to the Maf family. YhdE subfamily.</text>
</comment>
<dbReference type="SUPFAM" id="SSF52972">
    <property type="entry name" value="ITPase-like"/>
    <property type="match status" value="1"/>
</dbReference>
<dbReference type="PANTHER" id="PTHR43213:SF5">
    <property type="entry name" value="BIFUNCTIONAL DTTP_UTP PYROPHOSPHATASE_METHYLTRANSFERASE PROTEIN-RELATED"/>
    <property type="match status" value="1"/>
</dbReference>
<dbReference type="InterPro" id="IPR029001">
    <property type="entry name" value="ITPase-like_fam"/>
</dbReference>
<dbReference type="GO" id="GO:0036221">
    <property type="term" value="F:UTP diphosphatase activity"/>
    <property type="evidence" value="ECO:0007669"/>
    <property type="project" value="RHEA"/>
</dbReference>
<sequence length="197" mass="21961">MRIILASASPRRRELLTQIGIDFEVRISHMEEKTSVSEPALMVEELARQKAEAVLTSEEDTGEDVLVIGADTVVALEGNILGKPVDEAQASEMLRGLSGKSHEVYTGVALLFRKGGREERIIQRRVFHEVTRVNFYPLTEAEITAYVAAGESMDKAGAYGIQGIFARYVRSIEGDYNNVVGLPVSRLYQEAKEWTEW</sequence>
<evidence type="ECO:0000256" key="2">
    <source>
        <dbReference type="ARBA" id="ARBA00022801"/>
    </source>
</evidence>
<comment type="subcellular location">
    <subcellularLocation>
        <location evidence="3">Cytoplasm</location>
    </subcellularLocation>
</comment>
<dbReference type="Proteomes" id="UP000236311">
    <property type="component" value="Unassembled WGS sequence"/>
</dbReference>
<protein>
    <recommendedName>
        <fullName evidence="3">dTTP/UTP pyrophosphatase</fullName>
        <shortName evidence="3">dTTPase/UTPase</shortName>
        <ecNumber evidence="3">3.6.1.9</ecNumber>
    </recommendedName>
    <alternativeName>
        <fullName evidence="3">Nucleoside triphosphate pyrophosphatase</fullName>
    </alternativeName>
    <alternativeName>
        <fullName evidence="3">Nucleotide pyrophosphatase</fullName>
        <shortName evidence="3">Nucleotide PPase</shortName>
    </alternativeName>
</protein>
<dbReference type="OrthoDB" id="9807767at2"/>
<comment type="catalytic activity">
    <reaction evidence="3">
        <text>UTP + H2O = UMP + diphosphate + H(+)</text>
        <dbReference type="Rhea" id="RHEA:29395"/>
        <dbReference type="ChEBI" id="CHEBI:15377"/>
        <dbReference type="ChEBI" id="CHEBI:15378"/>
        <dbReference type="ChEBI" id="CHEBI:33019"/>
        <dbReference type="ChEBI" id="CHEBI:46398"/>
        <dbReference type="ChEBI" id="CHEBI:57865"/>
        <dbReference type="EC" id="3.6.1.9"/>
    </reaction>
</comment>
<keyword evidence="3" id="KW-0963">Cytoplasm</keyword>
<evidence type="ECO:0000256" key="3">
    <source>
        <dbReference type="HAMAP-Rule" id="MF_00528"/>
    </source>
</evidence>
<keyword evidence="2 3" id="KW-0378">Hydrolase</keyword>
<organism evidence="4 5">
    <name type="scientific">Acetatifactor muris</name>
    <dbReference type="NCBI Taxonomy" id="879566"/>
    <lineage>
        <taxon>Bacteria</taxon>
        <taxon>Bacillati</taxon>
        <taxon>Bacillota</taxon>
        <taxon>Clostridia</taxon>
        <taxon>Lachnospirales</taxon>
        <taxon>Lachnospiraceae</taxon>
        <taxon>Acetatifactor</taxon>
    </lineage>
</organism>
<evidence type="ECO:0000313" key="4">
    <source>
        <dbReference type="EMBL" id="SOY30546.1"/>
    </source>
</evidence>
<accession>A0A2K4ZJG4</accession>
<dbReference type="HAMAP" id="MF_00528">
    <property type="entry name" value="Maf"/>
    <property type="match status" value="1"/>
</dbReference>
<dbReference type="NCBIfam" id="TIGR00172">
    <property type="entry name" value="maf"/>
    <property type="match status" value="1"/>
</dbReference>
<dbReference type="Pfam" id="PF02545">
    <property type="entry name" value="Maf"/>
    <property type="match status" value="1"/>
</dbReference>
<dbReference type="AlphaFoldDB" id="A0A2K4ZJG4"/>
<dbReference type="EC" id="3.6.1.9" evidence="3"/>
<comment type="function">
    <text evidence="3">Nucleoside triphosphate pyrophosphatase that hydrolyzes dTTP and UTP. May have a dual role in cell division arrest and in preventing the incorporation of modified nucleotides into cellular nucleic acids.</text>
</comment>
<feature type="site" description="Important for substrate specificity" evidence="3">
    <location>
        <position position="72"/>
    </location>
</feature>
<feature type="site" description="Important for substrate specificity" evidence="3">
    <location>
        <position position="11"/>
    </location>
</feature>
<feature type="site" description="Important for substrate specificity" evidence="3">
    <location>
        <position position="162"/>
    </location>
</feature>
<comment type="cofactor">
    <cofactor evidence="1 3">
        <name>a divalent metal cation</name>
        <dbReference type="ChEBI" id="CHEBI:60240"/>
    </cofactor>
</comment>
<feature type="active site" description="Proton acceptor" evidence="3">
    <location>
        <position position="71"/>
    </location>
</feature>
<keyword evidence="5" id="KW-1185">Reference proteome</keyword>
<name>A0A2K4ZJG4_9FIRM</name>
<dbReference type="CDD" id="cd00555">
    <property type="entry name" value="Maf"/>
    <property type="match status" value="1"/>
</dbReference>
<evidence type="ECO:0000256" key="1">
    <source>
        <dbReference type="ARBA" id="ARBA00001968"/>
    </source>
</evidence>
<dbReference type="PANTHER" id="PTHR43213">
    <property type="entry name" value="BIFUNCTIONAL DTTP/UTP PYROPHOSPHATASE/METHYLTRANSFERASE PROTEIN-RELATED"/>
    <property type="match status" value="1"/>
</dbReference>
<dbReference type="Gene3D" id="3.90.950.10">
    <property type="match status" value="1"/>
</dbReference>
<dbReference type="GO" id="GO:0036218">
    <property type="term" value="F:dTTP diphosphatase activity"/>
    <property type="evidence" value="ECO:0007669"/>
    <property type="project" value="RHEA"/>
</dbReference>
<dbReference type="PIRSF" id="PIRSF006305">
    <property type="entry name" value="Maf"/>
    <property type="match status" value="1"/>
</dbReference>
<dbReference type="InterPro" id="IPR003697">
    <property type="entry name" value="Maf-like"/>
</dbReference>
<gene>
    <name evidence="4" type="primary">maf</name>
    <name evidence="4" type="ORF">AMURIS_03277</name>
</gene>
<dbReference type="RefSeq" id="WP_103240578.1">
    <property type="nucleotide sequence ID" value="NZ_JANJZD010000017.1"/>
</dbReference>
<proteinExistence type="inferred from homology"/>